<feature type="binding site" evidence="15">
    <location>
        <position position="75"/>
    </location>
    <ligand>
        <name>Fe cation</name>
        <dbReference type="ChEBI" id="CHEBI:24875"/>
        <label>2</label>
        <note>catalytic</note>
    </ligand>
</feature>
<dbReference type="PANTHER" id="PTHR36541">
    <property type="entry name" value="SUPEROXIDE REDUCTASE-RELATED"/>
    <property type="match status" value="1"/>
</dbReference>
<feature type="binding site" evidence="15">
    <location>
        <position position="116"/>
    </location>
    <ligand>
        <name>Fe cation</name>
        <dbReference type="ChEBI" id="CHEBI:24875"/>
        <label>2</label>
        <note>catalytic</note>
    </ligand>
</feature>
<evidence type="ECO:0000256" key="2">
    <source>
        <dbReference type="ARBA" id="ARBA00005941"/>
    </source>
</evidence>
<keyword evidence="6" id="KW-0813">Transport</keyword>
<dbReference type="PANTHER" id="PTHR36541:SF1">
    <property type="entry name" value="SUPEROXIDE REDUCTASE-RELATED"/>
    <property type="match status" value="1"/>
</dbReference>
<evidence type="ECO:0000256" key="6">
    <source>
        <dbReference type="ARBA" id="ARBA00022448"/>
    </source>
</evidence>
<keyword evidence="9" id="KW-0249">Electron transport</keyword>
<comment type="cofactor">
    <cofactor evidence="1">
        <name>Cu(2+)</name>
        <dbReference type="ChEBI" id="CHEBI:29036"/>
    </cofactor>
</comment>
<dbReference type="SUPFAM" id="SSF57802">
    <property type="entry name" value="Rubredoxin-like"/>
    <property type="match status" value="1"/>
</dbReference>
<comment type="cofactor">
    <cofactor evidence="15">
        <name>Fe(2+)</name>
        <dbReference type="ChEBI" id="CHEBI:29033"/>
    </cofactor>
    <text evidence="15">Binds 1 Fe(2+) ion per subunit. The iron ion 2 is coordinated via four histidines and one cysteine residue.</text>
</comment>
<evidence type="ECO:0000259" key="16">
    <source>
        <dbReference type="Pfam" id="PF01880"/>
    </source>
</evidence>
<feature type="binding site" evidence="15">
    <location>
        <position position="30"/>
    </location>
    <ligand>
        <name>Fe cation</name>
        <dbReference type="ChEBI" id="CHEBI:24875"/>
        <label>1</label>
    </ligand>
</feature>
<evidence type="ECO:0000256" key="9">
    <source>
        <dbReference type="ARBA" id="ARBA00022982"/>
    </source>
</evidence>
<comment type="similarity">
    <text evidence="2">Belongs to the desulfoferrodoxin family.</text>
</comment>
<dbReference type="NCBIfam" id="TIGR00332">
    <property type="entry name" value="neela_ferrous"/>
    <property type="match status" value="1"/>
</dbReference>
<evidence type="ECO:0000256" key="11">
    <source>
        <dbReference type="ARBA" id="ARBA00023004"/>
    </source>
</evidence>
<evidence type="ECO:0000256" key="4">
    <source>
        <dbReference type="ARBA" id="ARBA00012679"/>
    </source>
</evidence>
<dbReference type="InterPro" id="IPR002742">
    <property type="entry name" value="Desulfoferrodoxin_Fe-bd_dom"/>
</dbReference>
<keyword evidence="11 15" id="KW-0408">Iron</keyword>
<dbReference type="Pfam" id="PF06397">
    <property type="entry name" value="Desulfoferrod_N"/>
    <property type="match status" value="1"/>
</dbReference>
<reference evidence="18 19" key="1">
    <citation type="submission" date="2016-12" db="EMBL/GenBank/DDBJ databases">
        <authorList>
            <person name="Song W.-J."/>
            <person name="Kurnit D.M."/>
        </authorList>
    </citation>
    <scope>NUCLEOTIDE SEQUENCE [LARGE SCALE GENOMIC DNA]</scope>
    <source>
        <strain evidence="18 19">DSM 18488</strain>
    </source>
</reference>
<comment type="catalytic activity">
    <reaction evidence="14">
        <text>reduced [rubredoxin] + superoxide + 2 H(+) = oxidized [rubredoxin] + H2O2</text>
        <dbReference type="Rhea" id="RHEA:21324"/>
        <dbReference type="Rhea" id="RHEA-COMP:10302"/>
        <dbReference type="Rhea" id="RHEA-COMP:10303"/>
        <dbReference type="ChEBI" id="CHEBI:15378"/>
        <dbReference type="ChEBI" id="CHEBI:16240"/>
        <dbReference type="ChEBI" id="CHEBI:18421"/>
        <dbReference type="ChEBI" id="CHEBI:29033"/>
        <dbReference type="ChEBI" id="CHEBI:29034"/>
        <dbReference type="EC" id="1.15.1.2"/>
    </reaction>
</comment>
<comment type="cofactor">
    <cofactor evidence="15">
        <name>Fe(3+)</name>
        <dbReference type="ChEBI" id="CHEBI:29034"/>
    </cofactor>
    <text evidence="15">Binds 1 Fe(3+) ion per subunit. The iron ion 1 is coordinated via 4 cysteine residues.</text>
</comment>
<name>A0A1M7YCD7_9BACT</name>
<dbReference type="Gene3D" id="2.20.28.100">
    <property type="entry name" value="Desulphoferrodoxin, N-terminal domain"/>
    <property type="match status" value="1"/>
</dbReference>
<feature type="binding site" evidence="15">
    <location>
        <position position="119"/>
    </location>
    <ligand>
        <name>Fe cation</name>
        <dbReference type="ChEBI" id="CHEBI:24875"/>
        <label>2</label>
        <note>catalytic</note>
    </ligand>
</feature>
<sequence>MAKKMAVYKCNACGNIVEVLTAGGGDLNCCGAPMVEMTENTTDAAVEKHVPALEKKDNGWQVNVGSVDHPMTTEHFIEWIELIVDDTVYRQFLKPDSKPAAFFPIAADKVSAKAYCNLHGLWKADK</sequence>
<dbReference type="GO" id="GO:0019430">
    <property type="term" value="P:removal of superoxide radicals"/>
    <property type="evidence" value="ECO:0007669"/>
    <property type="project" value="InterPro"/>
</dbReference>
<evidence type="ECO:0000313" key="18">
    <source>
        <dbReference type="EMBL" id="SHO50236.1"/>
    </source>
</evidence>
<dbReference type="NCBIfam" id="TIGR00320">
    <property type="entry name" value="dfx_rbo"/>
    <property type="match status" value="1"/>
</dbReference>
<evidence type="ECO:0000313" key="19">
    <source>
        <dbReference type="Proteomes" id="UP000184603"/>
    </source>
</evidence>
<dbReference type="RefSeq" id="WP_073614787.1">
    <property type="nucleotide sequence ID" value="NZ_FRFE01000017.1"/>
</dbReference>
<feature type="domain" description="Desulfoferrodoxin N-terminal" evidence="17">
    <location>
        <begin position="3"/>
        <end position="37"/>
    </location>
</feature>
<dbReference type="NCBIfam" id="TIGR00319">
    <property type="entry name" value="desulf_FeS4"/>
    <property type="match status" value="1"/>
</dbReference>
<evidence type="ECO:0000256" key="5">
    <source>
        <dbReference type="ARBA" id="ARBA00014839"/>
    </source>
</evidence>
<dbReference type="OrthoDB" id="9814936at2"/>
<protein>
    <recommendedName>
        <fullName evidence="5">Desulfoferrodoxin</fullName>
        <ecNumber evidence="4">1.15.1.2</ecNumber>
    </recommendedName>
    <alternativeName>
        <fullName evidence="13">Superoxide reductase</fullName>
    </alternativeName>
</protein>
<dbReference type="CDD" id="cd00974">
    <property type="entry name" value="DSRD"/>
    <property type="match status" value="1"/>
</dbReference>
<dbReference type="InterPro" id="IPR038094">
    <property type="entry name" value="Desulfoferrodoxin_N_sf"/>
</dbReference>
<dbReference type="Gene3D" id="2.60.40.730">
    <property type="entry name" value="SOR catalytic domain"/>
    <property type="match status" value="1"/>
</dbReference>
<evidence type="ECO:0000256" key="10">
    <source>
        <dbReference type="ARBA" id="ARBA00023002"/>
    </source>
</evidence>
<dbReference type="Pfam" id="PF01880">
    <property type="entry name" value="Desulfoferrodox"/>
    <property type="match status" value="1"/>
</dbReference>
<dbReference type="CDD" id="cd03171">
    <property type="entry name" value="SORL_Dfx_classI"/>
    <property type="match status" value="1"/>
</dbReference>
<accession>A0A1M7YCD7</accession>
<keyword evidence="10" id="KW-0560">Oxidoreductase</keyword>
<evidence type="ECO:0000256" key="1">
    <source>
        <dbReference type="ARBA" id="ARBA00001973"/>
    </source>
</evidence>
<comment type="function">
    <text evidence="12">Catalyzes the one-electron reduction of superoxide anion radical to hydrogen peroxide at a nonheme ferrous iron center. Plays a fundamental role in case of oxidative stress via its superoxide detoxification activity.</text>
</comment>
<organism evidence="18 19">
    <name type="scientific">Desulfopila aestuarii DSM 18488</name>
    <dbReference type="NCBI Taxonomy" id="1121416"/>
    <lineage>
        <taxon>Bacteria</taxon>
        <taxon>Pseudomonadati</taxon>
        <taxon>Thermodesulfobacteriota</taxon>
        <taxon>Desulfobulbia</taxon>
        <taxon>Desulfobulbales</taxon>
        <taxon>Desulfocapsaceae</taxon>
        <taxon>Desulfopila</taxon>
    </lineage>
</organism>
<dbReference type="GO" id="GO:0050605">
    <property type="term" value="F:superoxide reductase activity"/>
    <property type="evidence" value="ECO:0007669"/>
    <property type="project" value="UniProtKB-EC"/>
</dbReference>
<dbReference type="STRING" id="1121416.SAMN02745220_03325"/>
<comment type="subunit">
    <text evidence="3">Homodimer.</text>
</comment>
<dbReference type="InterPro" id="IPR051233">
    <property type="entry name" value="Desulfoferrodoxin_SOR"/>
</dbReference>
<dbReference type="Proteomes" id="UP000184603">
    <property type="component" value="Unassembled WGS sequence"/>
</dbReference>
<dbReference type="AlphaFoldDB" id="A0A1M7YCD7"/>
<proteinExistence type="inferred from homology"/>
<keyword evidence="19" id="KW-1185">Reference proteome</keyword>
<evidence type="ECO:0000256" key="8">
    <source>
        <dbReference type="ARBA" id="ARBA00022723"/>
    </source>
</evidence>
<dbReference type="InterPro" id="IPR004462">
    <property type="entry name" value="Desulfoferrodoxin_N"/>
</dbReference>
<evidence type="ECO:0000256" key="3">
    <source>
        <dbReference type="ARBA" id="ARBA00011738"/>
    </source>
</evidence>
<keyword evidence="8 15" id="KW-0479">Metal-binding</keyword>
<feature type="binding site" evidence="15">
    <location>
        <position position="29"/>
    </location>
    <ligand>
        <name>Fe cation</name>
        <dbReference type="ChEBI" id="CHEBI:24875"/>
        <label>1</label>
    </ligand>
</feature>
<evidence type="ECO:0000259" key="17">
    <source>
        <dbReference type="Pfam" id="PF06397"/>
    </source>
</evidence>
<evidence type="ECO:0000256" key="7">
    <source>
        <dbReference type="ARBA" id="ARBA00022575"/>
    </source>
</evidence>
<dbReference type="EC" id="1.15.1.2" evidence="4"/>
<dbReference type="EMBL" id="FRFE01000017">
    <property type="protein sequence ID" value="SHO50236.1"/>
    <property type="molecule type" value="Genomic_DNA"/>
</dbReference>
<evidence type="ECO:0000256" key="13">
    <source>
        <dbReference type="ARBA" id="ARBA00031398"/>
    </source>
</evidence>
<dbReference type="SUPFAM" id="SSF49367">
    <property type="entry name" value="Superoxide reductase-like"/>
    <property type="match status" value="1"/>
</dbReference>
<dbReference type="InterPro" id="IPR036073">
    <property type="entry name" value="Desulfoferrodoxin_Fe-bd_dom_sf"/>
</dbReference>
<feature type="binding site" evidence="15">
    <location>
        <position position="49"/>
    </location>
    <ligand>
        <name>Fe cation</name>
        <dbReference type="ChEBI" id="CHEBI:24875"/>
        <label>2</label>
        <note>catalytic</note>
    </ligand>
</feature>
<evidence type="ECO:0000256" key="12">
    <source>
        <dbReference type="ARBA" id="ARBA00024690"/>
    </source>
</evidence>
<feature type="binding site" evidence="15">
    <location>
        <position position="69"/>
    </location>
    <ligand>
        <name>Fe cation</name>
        <dbReference type="ChEBI" id="CHEBI:24875"/>
        <label>2</label>
        <note>catalytic</note>
    </ligand>
</feature>
<gene>
    <name evidence="18" type="ORF">SAMN02745220_03325</name>
</gene>
<feature type="binding site" evidence="15">
    <location>
        <position position="10"/>
    </location>
    <ligand>
        <name>Fe cation</name>
        <dbReference type="ChEBI" id="CHEBI:24875"/>
        <label>1</label>
    </ligand>
</feature>
<feature type="binding site" evidence="15">
    <location>
        <position position="13"/>
    </location>
    <ligand>
        <name>Fe cation</name>
        <dbReference type="ChEBI" id="CHEBI:24875"/>
        <label>1</label>
    </ligand>
</feature>
<evidence type="ECO:0000256" key="15">
    <source>
        <dbReference type="PIRSR" id="PIRSR604793-1"/>
    </source>
</evidence>
<dbReference type="InterPro" id="IPR004793">
    <property type="entry name" value="Desulfoferrodoxin_rbo"/>
</dbReference>
<keyword evidence="7" id="KW-0216">Detoxification</keyword>
<feature type="domain" description="Desulfoferrodoxin ferrous iron-binding" evidence="16">
    <location>
        <begin position="42"/>
        <end position="124"/>
    </location>
</feature>
<evidence type="ECO:0000256" key="14">
    <source>
        <dbReference type="ARBA" id="ARBA00047448"/>
    </source>
</evidence>
<dbReference type="GO" id="GO:0005506">
    <property type="term" value="F:iron ion binding"/>
    <property type="evidence" value="ECO:0007669"/>
    <property type="project" value="InterPro"/>
</dbReference>